<dbReference type="Pfam" id="PF13275">
    <property type="entry name" value="S4_2"/>
    <property type="match status" value="1"/>
</dbReference>
<organism evidence="2 3">
    <name type="scientific">Succiniclasticum ruminis</name>
    <dbReference type="NCBI Taxonomy" id="40841"/>
    <lineage>
        <taxon>Bacteria</taxon>
        <taxon>Bacillati</taxon>
        <taxon>Bacillota</taxon>
        <taxon>Negativicutes</taxon>
        <taxon>Acidaminococcales</taxon>
        <taxon>Acidaminococcaceae</taxon>
        <taxon>Succiniclasticum</taxon>
    </lineage>
</organism>
<dbReference type="GO" id="GO:0003723">
    <property type="term" value="F:RNA binding"/>
    <property type="evidence" value="ECO:0007669"/>
    <property type="project" value="UniProtKB-KW"/>
</dbReference>
<dbReference type="RefSeq" id="WP_093730344.1">
    <property type="nucleotide sequence ID" value="NZ_FMYW01000008.1"/>
</dbReference>
<reference evidence="3" key="1">
    <citation type="submission" date="2016-10" db="EMBL/GenBank/DDBJ databases">
        <authorList>
            <person name="Varghese N."/>
            <person name="Submissions S."/>
        </authorList>
    </citation>
    <scope>NUCLEOTIDE SEQUENCE [LARGE SCALE GENOMIC DNA]</scope>
    <source>
        <strain evidence="3">DSM 11005</strain>
    </source>
</reference>
<gene>
    <name evidence="2" type="ORF">SAMN04487864_10814</name>
</gene>
<sequence length="73" mass="7948">MKKITVAIDTEYIPASALLKLAGVVESGGQASYEIEQGHVTMDGVVLKEKRKKVRPGSTVVLNHEYAIYVTES</sequence>
<dbReference type="OrthoDB" id="9811532at2"/>
<proteinExistence type="predicted"/>
<dbReference type="InterPro" id="IPR036986">
    <property type="entry name" value="S4_RNA-bd_sf"/>
</dbReference>
<dbReference type="EMBL" id="FMYW01000008">
    <property type="protein sequence ID" value="SDC46288.1"/>
    <property type="molecule type" value="Genomic_DNA"/>
</dbReference>
<evidence type="ECO:0000313" key="2">
    <source>
        <dbReference type="EMBL" id="SDC46288.1"/>
    </source>
</evidence>
<name>A0A1G6LSM0_9FIRM</name>
<dbReference type="PROSITE" id="PS50889">
    <property type="entry name" value="S4"/>
    <property type="match status" value="1"/>
</dbReference>
<accession>A0A1G6LSM0</accession>
<keyword evidence="3" id="KW-1185">Reference proteome</keyword>
<dbReference type="SUPFAM" id="SSF55174">
    <property type="entry name" value="Alpha-L RNA-binding motif"/>
    <property type="match status" value="1"/>
</dbReference>
<keyword evidence="1" id="KW-0694">RNA-binding</keyword>
<dbReference type="Proteomes" id="UP000198943">
    <property type="component" value="Unassembled WGS sequence"/>
</dbReference>
<dbReference type="AlphaFoldDB" id="A0A1G6LSM0"/>
<evidence type="ECO:0000313" key="3">
    <source>
        <dbReference type="Proteomes" id="UP000198943"/>
    </source>
</evidence>
<dbReference type="Gene3D" id="3.10.290.10">
    <property type="entry name" value="RNA-binding S4 domain"/>
    <property type="match status" value="1"/>
</dbReference>
<protein>
    <submittedName>
        <fullName evidence="2">Ribosome-associated protein</fullName>
    </submittedName>
</protein>
<evidence type="ECO:0000256" key="1">
    <source>
        <dbReference type="PROSITE-ProRule" id="PRU00182"/>
    </source>
</evidence>